<dbReference type="Proteomes" id="UP000177625">
    <property type="component" value="Unassembled WGS sequence"/>
</dbReference>
<protein>
    <submittedName>
        <fullName evidence="1">Uncharacterized protein</fullName>
    </submittedName>
</protein>
<accession>A0A1E1MDS4</accession>
<gene>
    <name evidence="1" type="ORF">RSE6_07800</name>
</gene>
<evidence type="ECO:0000313" key="2">
    <source>
        <dbReference type="Proteomes" id="UP000177625"/>
    </source>
</evidence>
<dbReference type="EMBL" id="FJVC01000281">
    <property type="protein sequence ID" value="CZT47259.1"/>
    <property type="molecule type" value="Genomic_DNA"/>
</dbReference>
<organism evidence="1 2">
    <name type="scientific">Rhynchosporium secalis</name>
    <name type="common">Barley scald fungus</name>
    <dbReference type="NCBI Taxonomy" id="38038"/>
    <lineage>
        <taxon>Eukaryota</taxon>
        <taxon>Fungi</taxon>
        <taxon>Dikarya</taxon>
        <taxon>Ascomycota</taxon>
        <taxon>Pezizomycotina</taxon>
        <taxon>Leotiomycetes</taxon>
        <taxon>Helotiales</taxon>
        <taxon>Ploettnerulaceae</taxon>
        <taxon>Rhynchosporium</taxon>
    </lineage>
</organism>
<dbReference type="AlphaFoldDB" id="A0A1E1MDS4"/>
<name>A0A1E1MDS4_RHYSE</name>
<keyword evidence="2" id="KW-1185">Reference proteome</keyword>
<evidence type="ECO:0000313" key="1">
    <source>
        <dbReference type="EMBL" id="CZT47259.1"/>
    </source>
</evidence>
<proteinExistence type="predicted"/>
<sequence>MDNKGCFLRRFRGFFLYTPGFKPVSIDAKQLLYLIEDEYVDYFILSSTEISNKNKVDFFLRTISISNPMAMPLIAYTTVDWSNFVSHLS</sequence>
<reference evidence="2" key="1">
    <citation type="submission" date="2016-03" db="EMBL/GenBank/DDBJ databases">
        <authorList>
            <person name="Guldener U."/>
        </authorList>
    </citation>
    <scope>NUCLEOTIDE SEQUENCE [LARGE SCALE GENOMIC DNA]</scope>
</reference>